<dbReference type="GeneID" id="59352704"/>
<organism evidence="3 4">
    <name type="scientific">Mycena indigotica</name>
    <dbReference type="NCBI Taxonomy" id="2126181"/>
    <lineage>
        <taxon>Eukaryota</taxon>
        <taxon>Fungi</taxon>
        <taxon>Dikarya</taxon>
        <taxon>Basidiomycota</taxon>
        <taxon>Agaricomycotina</taxon>
        <taxon>Agaricomycetes</taxon>
        <taxon>Agaricomycetidae</taxon>
        <taxon>Agaricales</taxon>
        <taxon>Marasmiineae</taxon>
        <taxon>Mycenaceae</taxon>
        <taxon>Mycena</taxon>
    </lineage>
</organism>
<proteinExistence type="predicted"/>
<accession>A0A8H6VT69</accession>
<dbReference type="PANTHER" id="PTHR35043:SF7">
    <property type="entry name" value="TRANSCRIPTION FACTOR DOMAIN-CONTAINING PROTEIN"/>
    <property type="match status" value="1"/>
</dbReference>
<comment type="caution">
    <text evidence="3">The sequence shown here is derived from an EMBL/GenBank/DDBJ whole genome shotgun (WGS) entry which is preliminary data.</text>
</comment>
<keyword evidence="1" id="KW-1133">Transmembrane helix</keyword>
<sequence length="403" mass="44899">MLFLLALTSLHSRSAQNQCNDINDCRRLFDIVWGCLVTIFLCIWVSVHPNIPPPCPEAPKGIGLGFWHWWLIGSNRPFLQRLKLMTVALIAPEMILGFAARQFQMAHYLSQDHGVSLTHGFFIVMGGFVDADGHPIVTQKQLRVDSVVGQICAVDKSDIEDKSKGDLFSKAIALCQGLWFIAQCIARRAQSLPLTELEVATLAFTAINAMTWLLWLRKPLDVRNPIKLSAHTTPSNHVLSDPYPADLSGLERFGFLLVNTYQQDEYDPFSSQFVPTFWCTAYNDRDELPVLSSFITLGGQFFCGAIFGAIHFAAWGAPFPSVVEMWLWRIGTLVLVALPILFLLLVIGITILPSAQGKSPALVIVIFYSMARCILLVLPLSTLRSLPLAAFADVNWSVYIPHL</sequence>
<feature type="transmembrane region" description="Helical" evidence="1">
    <location>
        <begin position="199"/>
        <end position="216"/>
    </location>
</feature>
<name>A0A8H6VT69_9AGAR</name>
<keyword evidence="2" id="KW-0732">Signal</keyword>
<feature type="signal peptide" evidence="2">
    <location>
        <begin position="1"/>
        <end position="15"/>
    </location>
</feature>
<keyword evidence="1" id="KW-0472">Membrane</keyword>
<feature type="chain" id="PRO_5034134476" evidence="2">
    <location>
        <begin position="16"/>
        <end position="403"/>
    </location>
</feature>
<keyword evidence="1" id="KW-0812">Transmembrane</keyword>
<keyword evidence="4" id="KW-1185">Reference proteome</keyword>
<evidence type="ECO:0000313" key="4">
    <source>
        <dbReference type="Proteomes" id="UP000636479"/>
    </source>
</evidence>
<dbReference type="RefSeq" id="XP_037213189.1">
    <property type="nucleotide sequence ID" value="XM_037370188.1"/>
</dbReference>
<dbReference type="Proteomes" id="UP000636479">
    <property type="component" value="Unassembled WGS sequence"/>
</dbReference>
<dbReference type="EMBL" id="JACAZF010000017">
    <property type="protein sequence ID" value="KAF7289158.1"/>
    <property type="molecule type" value="Genomic_DNA"/>
</dbReference>
<evidence type="ECO:0000256" key="2">
    <source>
        <dbReference type="SAM" id="SignalP"/>
    </source>
</evidence>
<gene>
    <name evidence="3" type="ORF">MIND_01376900</name>
</gene>
<evidence type="ECO:0000256" key="1">
    <source>
        <dbReference type="SAM" id="Phobius"/>
    </source>
</evidence>
<dbReference type="PANTHER" id="PTHR35043">
    <property type="entry name" value="TRANSCRIPTION FACTOR DOMAIN-CONTAINING PROTEIN"/>
    <property type="match status" value="1"/>
</dbReference>
<reference evidence="3" key="1">
    <citation type="submission" date="2020-05" db="EMBL/GenBank/DDBJ databases">
        <title>Mycena genomes resolve the evolution of fungal bioluminescence.</title>
        <authorList>
            <person name="Tsai I.J."/>
        </authorList>
    </citation>
    <scope>NUCLEOTIDE SEQUENCE</scope>
    <source>
        <strain evidence="3">171206Taipei</strain>
    </source>
</reference>
<feature type="transmembrane region" description="Helical" evidence="1">
    <location>
        <begin position="294"/>
        <end position="314"/>
    </location>
</feature>
<protein>
    <submittedName>
        <fullName evidence="3">Uncharacterized protein</fullName>
    </submittedName>
</protein>
<dbReference type="OrthoDB" id="9451547at2759"/>
<feature type="transmembrane region" description="Helical" evidence="1">
    <location>
        <begin position="326"/>
        <end position="349"/>
    </location>
</feature>
<feature type="transmembrane region" description="Helical" evidence="1">
    <location>
        <begin position="361"/>
        <end position="381"/>
    </location>
</feature>
<dbReference type="AlphaFoldDB" id="A0A8H6VT69"/>
<evidence type="ECO:0000313" key="3">
    <source>
        <dbReference type="EMBL" id="KAF7289158.1"/>
    </source>
</evidence>